<dbReference type="InterPro" id="IPR002575">
    <property type="entry name" value="Aminoglycoside_PTrfase"/>
</dbReference>
<dbReference type="Pfam" id="PF01636">
    <property type="entry name" value="APH"/>
    <property type="match status" value="1"/>
</dbReference>
<dbReference type="SUPFAM" id="SSF56112">
    <property type="entry name" value="Protein kinase-like (PK-like)"/>
    <property type="match status" value="1"/>
</dbReference>
<evidence type="ECO:0000259" key="1">
    <source>
        <dbReference type="Pfam" id="PF01636"/>
    </source>
</evidence>
<feature type="domain" description="Aminoglycoside phosphotransferase" evidence="1">
    <location>
        <begin position="64"/>
        <end position="265"/>
    </location>
</feature>
<name>A0A932CLC0_UNCTE</name>
<proteinExistence type="predicted"/>
<accession>A0A932CLC0</accession>
<evidence type="ECO:0000313" key="2">
    <source>
        <dbReference type="EMBL" id="MBI2875297.1"/>
    </source>
</evidence>
<sequence length="320" mass="37532">MILDVEEGAKALLELIQTHGATPPRWRAKVLSQVQARMVVQYSLYREDSPPECEPFLTLIGKFYADETGRQTYQVMQILAQILSRMQAPPLLAIPQALFYDPRRYLIFQQRVEGVPYGELLNRRDSRNCFRLAGKALAFLHSQKVPVGEEKWMGDHLRELIHPHPSELHEQIPSYRPRVEGLIQSMTEKERTWKEEIEVAPLHRDFHLRQLFYGQGRVWLIDWDLFARGDPALDLGNFLVYLKTHLTQRGSPSIDAFLEGYFSDRPSSILKRVPLYEAFTYLRLACKRFRLKGDHWEEKVNEMLLRSERCLMEESIHEKV</sequence>
<gene>
    <name evidence="2" type="ORF">HYY20_00255</name>
</gene>
<dbReference type="Proteomes" id="UP000769766">
    <property type="component" value="Unassembled WGS sequence"/>
</dbReference>
<evidence type="ECO:0000313" key="3">
    <source>
        <dbReference type="Proteomes" id="UP000769766"/>
    </source>
</evidence>
<dbReference type="EMBL" id="JACPRF010000011">
    <property type="protein sequence ID" value="MBI2875297.1"/>
    <property type="molecule type" value="Genomic_DNA"/>
</dbReference>
<protein>
    <submittedName>
        <fullName evidence="2">Aminoglycoside phosphotransferase family protein</fullName>
    </submittedName>
</protein>
<dbReference type="InterPro" id="IPR011009">
    <property type="entry name" value="Kinase-like_dom_sf"/>
</dbReference>
<comment type="caution">
    <text evidence="2">The sequence shown here is derived from an EMBL/GenBank/DDBJ whole genome shotgun (WGS) entry which is preliminary data.</text>
</comment>
<dbReference type="AlphaFoldDB" id="A0A932CLC0"/>
<organism evidence="2 3">
    <name type="scientific">Tectimicrobiota bacterium</name>
    <dbReference type="NCBI Taxonomy" id="2528274"/>
    <lineage>
        <taxon>Bacteria</taxon>
        <taxon>Pseudomonadati</taxon>
        <taxon>Nitrospinota/Tectimicrobiota group</taxon>
        <taxon>Candidatus Tectimicrobiota</taxon>
    </lineage>
</organism>
<reference evidence="2" key="1">
    <citation type="submission" date="2020-07" db="EMBL/GenBank/DDBJ databases">
        <title>Huge and variable diversity of episymbiotic CPR bacteria and DPANN archaea in groundwater ecosystems.</title>
        <authorList>
            <person name="He C.Y."/>
            <person name="Keren R."/>
            <person name="Whittaker M."/>
            <person name="Farag I.F."/>
            <person name="Doudna J."/>
            <person name="Cate J.H.D."/>
            <person name="Banfield J.F."/>
        </authorList>
    </citation>
    <scope>NUCLEOTIDE SEQUENCE</scope>
    <source>
        <strain evidence="2">NC_groundwater_672_Ag_B-0.1um_62_36</strain>
    </source>
</reference>
<dbReference type="Gene3D" id="3.90.1200.10">
    <property type="match status" value="1"/>
</dbReference>